<evidence type="ECO:0000313" key="3">
    <source>
        <dbReference type="Proteomes" id="UP000286716"/>
    </source>
</evidence>
<gene>
    <name evidence="2" type="ORF">DMA12_43550</name>
</gene>
<evidence type="ECO:0000313" key="2">
    <source>
        <dbReference type="EMBL" id="RSM35601.1"/>
    </source>
</evidence>
<evidence type="ECO:0000256" key="1">
    <source>
        <dbReference type="SAM" id="MobiDB-lite"/>
    </source>
</evidence>
<feature type="region of interest" description="Disordered" evidence="1">
    <location>
        <begin position="116"/>
        <end position="164"/>
    </location>
</feature>
<proteinExistence type="predicted"/>
<dbReference type="EMBL" id="QHHU01000102">
    <property type="protein sequence ID" value="RSM35601.1"/>
    <property type="molecule type" value="Genomic_DNA"/>
</dbReference>
<sequence>MYSDAEMMAQLAFQAENAETEQEAEAFLGALAPLAFQAAKWALPKIVKHGPQLIRGAINLGRRLWRNPATRHAVRHVPRILGRTARDIGRRYADGRPIDAHYVTRRLVGHTVHAANGPQRHRHHRHHHRHQQHHRHQHAARHARSARARTGAGRRKARGRARRR</sequence>
<reference evidence="2 3" key="1">
    <citation type="submission" date="2018-05" db="EMBL/GenBank/DDBJ databases">
        <title>Evolution of GPA BGCs.</title>
        <authorList>
            <person name="Waglechner N."/>
            <person name="Wright G.D."/>
        </authorList>
    </citation>
    <scope>NUCLEOTIDE SEQUENCE [LARGE SCALE GENOMIC DNA]</scope>
    <source>
        <strain evidence="2 3">DSM 5908</strain>
    </source>
</reference>
<organism evidence="2 3">
    <name type="scientific">Amycolatopsis balhimycina DSM 5908</name>
    <dbReference type="NCBI Taxonomy" id="1081091"/>
    <lineage>
        <taxon>Bacteria</taxon>
        <taxon>Bacillati</taxon>
        <taxon>Actinomycetota</taxon>
        <taxon>Actinomycetes</taxon>
        <taxon>Pseudonocardiales</taxon>
        <taxon>Pseudonocardiaceae</taxon>
        <taxon>Amycolatopsis</taxon>
    </lineage>
</organism>
<protein>
    <submittedName>
        <fullName evidence="2">Uncharacterized protein</fullName>
    </submittedName>
</protein>
<name>A0A428VXQ3_AMYBA</name>
<keyword evidence="3" id="KW-1185">Reference proteome</keyword>
<comment type="caution">
    <text evidence="2">The sequence shown here is derived from an EMBL/GenBank/DDBJ whole genome shotgun (WGS) entry which is preliminary data.</text>
</comment>
<feature type="compositionally biased region" description="Basic residues" evidence="1">
    <location>
        <begin position="119"/>
        <end position="164"/>
    </location>
</feature>
<accession>A0A428VXQ3</accession>
<dbReference type="AlphaFoldDB" id="A0A428VXQ3"/>
<dbReference type="Proteomes" id="UP000286716">
    <property type="component" value="Unassembled WGS sequence"/>
</dbReference>